<organism evidence="2 3">
    <name type="scientific">Claviceps pusilla</name>
    <dbReference type="NCBI Taxonomy" id="123648"/>
    <lineage>
        <taxon>Eukaryota</taxon>
        <taxon>Fungi</taxon>
        <taxon>Dikarya</taxon>
        <taxon>Ascomycota</taxon>
        <taxon>Pezizomycotina</taxon>
        <taxon>Sordariomycetes</taxon>
        <taxon>Hypocreomycetidae</taxon>
        <taxon>Hypocreales</taxon>
        <taxon>Clavicipitaceae</taxon>
        <taxon>Claviceps</taxon>
    </lineage>
</organism>
<feature type="compositionally biased region" description="Basic and acidic residues" evidence="1">
    <location>
        <begin position="591"/>
        <end position="603"/>
    </location>
</feature>
<proteinExistence type="predicted"/>
<feature type="region of interest" description="Disordered" evidence="1">
    <location>
        <begin position="1"/>
        <end position="193"/>
    </location>
</feature>
<evidence type="ECO:0000313" key="3">
    <source>
        <dbReference type="Proteomes" id="UP000748025"/>
    </source>
</evidence>
<feature type="compositionally biased region" description="Polar residues" evidence="1">
    <location>
        <begin position="354"/>
        <end position="365"/>
    </location>
</feature>
<feature type="compositionally biased region" description="Low complexity" evidence="1">
    <location>
        <begin position="366"/>
        <end position="379"/>
    </location>
</feature>
<feature type="compositionally biased region" description="Basic and acidic residues" evidence="1">
    <location>
        <begin position="70"/>
        <end position="120"/>
    </location>
</feature>
<feature type="compositionally biased region" description="Basic and acidic residues" evidence="1">
    <location>
        <begin position="329"/>
        <end position="341"/>
    </location>
</feature>
<dbReference type="OrthoDB" id="4898142at2759"/>
<feature type="region of interest" description="Disordered" evidence="1">
    <location>
        <begin position="441"/>
        <end position="460"/>
    </location>
</feature>
<feature type="region of interest" description="Disordered" evidence="1">
    <location>
        <begin position="570"/>
        <end position="635"/>
    </location>
</feature>
<evidence type="ECO:0000256" key="1">
    <source>
        <dbReference type="SAM" id="MobiDB-lite"/>
    </source>
</evidence>
<feature type="compositionally biased region" description="Polar residues" evidence="1">
    <location>
        <begin position="611"/>
        <end position="635"/>
    </location>
</feature>
<accession>A0A9P7SYC8</accession>
<reference evidence="2" key="1">
    <citation type="journal article" date="2020" name="bioRxiv">
        <title>Whole genome comparisons of ergot fungi reveals the divergence and evolution of species within the genus Claviceps are the result of varying mechanisms driving genome evolution and host range expansion.</title>
        <authorList>
            <person name="Wyka S.A."/>
            <person name="Mondo S.J."/>
            <person name="Liu M."/>
            <person name="Dettman J."/>
            <person name="Nalam V."/>
            <person name="Broders K.D."/>
        </authorList>
    </citation>
    <scope>NUCLEOTIDE SEQUENCE</scope>
    <source>
        <strain evidence="2">CCC 602</strain>
    </source>
</reference>
<feature type="compositionally biased region" description="Acidic residues" evidence="1">
    <location>
        <begin position="393"/>
        <end position="405"/>
    </location>
</feature>
<feature type="region of interest" description="Disordered" evidence="1">
    <location>
        <begin position="290"/>
        <end position="435"/>
    </location>
</feature>
<comment type="caution">
    <text evidence="2">The sequence shown here is derived from an EMBL/GenBank/DDBJ whole genome shotgun (WGS) entry which is preliminary data.</text>
</comment>
<sequence>MSPAPKSYSRVAHVEDADEDSGSSIHGKPGTRKYATSGAPINPSKANTSKSRSDKRPVPSRSMSASAVFKESDSRRAAEQKAKETRHHPSDRDCGDPELRAKDREQQRRDRRLREDEKERKTKTKTSAAAATAAPVAARDEARAPRVRRPTELNQSATQPAPSPMYKRGHVDDPASYGLQQPATSGARPRAQMRPASYHVGQPYGPPPVSMMWHPPHPAAVPLPMGAYPPPPMWQGYGTSPRGFGAFPPPSPMGPAPEYFDAMAAQDPHSHLRQRFETRSGAAMGYQKPLQALSSAPPPPSPSTMEYYHSQDYPDDPSSMHPPTLRPSRFRDAEDDRRRMPPPDLVPARPQSAHPPSTSYRPPTLQQRPPSRQGQSRPPVTQRRSVNFVDQPESGDDDFSGEDELFNVSSPMQSSEDRHAAVPRPRRSSIAYNHRNCDVVPAPAARRRRSSTYGSNALASGGVRLDDKKISNALRYQQEQQGVSGKSQVPLTEESLRKAGRRTGGASSHSTPSSASRDDSDYKRSNATGITRTTYNSEDWNIKISGNARVRFPGAGAEIECGDHTEIVFTAPSGGGGSRLGSDKASMFNPRLEDPRSQVERKTLPHRPRAPSQSDSQSRSYADSQASYGFSGVSF</sequence>
<evidence type="ECO:0000313" key="2">
    <source>
        <dbReference type="EMBL" id="KAG6013859.1"/>
    </source>
</evidence>
<protein>
    <submittedName>
        <fullName evidence="2">Uncharacterized protein</fullName>
    </submittedName>
</protein>
<gene>
    <name evidence="2" type="ORF">E4U43_007078</name>
</gene>
<dbReference type="AlphaFoldDB" id="A0A9P7SYC8"/>
<keyword evidence="3" id="KW-1185">Reference proteome</keyword>
<dbReference type="Proteomes" id="UP000748025">
    <property type="component" value="Unassembled WGS sequence"/>
</dbReference>
<feature type="region of interest" description="Disordered" evidence="1">
    <location>
        <begin position="477"/>
        <end position="525"/>
    </location>
</feature>
<feature type="compositionally biased region" description="Low complexity" evidence="1">
    <location>
        <begin position="125"/>
        <end position="137"/>
    </location>
</feature>
<feature type="compositionally biased region" description="Polar residues" evidence="1">
    <location>
        <begin position="477"/>
        <end position="490"/>
    </location>
</feature>
<name>A0A9P7SYC8_9HYPO</name>
<dbReference type="EMBL" id="SRPW01000534">
    <property type="protein sequence ID" value="KAG6013859.1"/>
    <property type="molecule type" value="Genomic_DNA"/>
</dbReference>